<keyword evidence="2" id="KW-1185">Reference proteome</keyword>
<reference evidence="1 2" key="1">
    <citation type="submission" date="2021-03" db="EMBL/GenBank/DDBJ databases">
        <authorList>
            <person name="Gilmore M.S."/>
            <person name="Schwartzman J."/>
            <person name="Van Tyne D."/>
            <person name="Martin M."/>
            <person name="Earl A.M."/>
            <person name="Manson A.L."/>
            <person name="Straub T."/>
            <person name="Salamzade R."/>
            <person name="Saavedra J."/>
            <person name="Lebreton F."/>
            <person name="Prichula J."/>
            <person name="Schaufler K."/>
            <person name="Gaca A."/>
            <person name="Sgardioli B."/>
            <person name="Wagenaar J."/>
            <person name="Strong T."/>
        </authorList>
    </citation>
    <scope>NUCLEOTIDE SEQUENCE [LARGE SCALE GENOMIC DNA]</scope>
    <source>
        <strain evidence="1 2">DIV2402</strain>
    </source>
</reference>
<gene>
    <name evidence="1" type="ORF">DOK78_001264</name>
</gene>
<organism evidence="1 2">
    <name type="scientific">Candidatus Enterococcus lowellii</name>
    <dbReference type="NCBI Taxonomy" id="2230877"/>
    <lineage>
        <taxon>Bacteria</taxon>
        <taxon>Bacillati</taxon>
        <taxon>Bacillota</taxon>
        <taxon>Bacilli</taxon>
        <taxon>Lactobacillales</taxon>
        <taxon>Enterococcaceae</taxon>
        <taxon>Enterococcus</taxon>
    </lineage>
</organism>
<dbReference type="InterPro" id="IPR046155">
    <property type="entry name" value="DUF6157"/>
</dbReference>
<name>A0ABZ2SNB1_9ENTE</name>
<evidence type="ECO:0000313" key="2">
    <source>
        <dbReference type="Proteomes" id="UP000664701"/>
    </source>
</evidence>
<accession>A0ABZ2SNB1</accession>
<protein>
    <submittedName>
        <fullName evidence="1">Uncharacterized protein</fullName>
    </submittedName>
</protein>
<dbReference type="Pfam" id="PF19654">
    <property type="entry name" value="DUF6157"/>
    <property type="match status" value="1"/>
</dbReference>
<proteinExistence type="predicted"/>
<evidence type="ECO:0000313" key="1">
    <source>
        <dbReference type="EMBL" id="WYJ76631.1"/>
    </source>
</evidence>
<sequence length="129" mass="15259">MKVHTTNYRDTFIEIPQNSPITTAGIPPERKQKTIARKQYELLINQPYQLTSDEVLYTTTAFHKGISKEEFFSKGQPCFRASPLVKQYGWGVHFNHEEKMAIYPMESEEYQRFKQDSSLKHIQSMRQKR</sequence>
<dbReference type="EMBL" id="CP147251">
    <property type="protein sequence ID" value="WYJ76631.1"/>
    <property type="molecule type" value="Genomic_DNA"/>
</dbReference>
<dbReference type="RefSeq" id="WP_207941215.1">
    <property type="nucleotide sequence ID" value="NZ_CP147251.1"/>
</dbReference>
<dbReference type="Proteomes" id="UP000664701">
    <property type="component" value="Chromosome"/>
</dbReference>
<reference evidence="1 2" key="2">
    <citation type="submission" date="2024-03" db="EMBL/GenBank/DDBJ databases">
        <title>The Genome Sequence of Enterococcus sp. DIV2402.</title>
        <authorList>
            <consortium name="The Broad Institute Genomics Platform"/>
            <consortium name="The Broad Institute Microbial Omics Core"/>
            <consortium name="The Broad Institute Genomic Center for Infectious Diseases"/>
            <person name="Earl A."/>
            <person name="Manson A."/>
            <person name="Gilmore M."/>
            <person name="Schwartman J."/>
            <person name="Shea T."/>
            <person name="Abouelleil A."/>
            <person name="Cao P."/>
            <person name="Chapman S."/>
            <person name="Cusick C."/>
            <person name="Young S."/>
            <person name="Neafsey D."/>
            <person name="Nusbaum C."/>
            <person name="Birren B."/>
        </authorList>
    </citation>
    <scope>NUCLEOTIDE SEQUENCE [LARGE SCALE GENOMIC DNA]</scope>
    <source>
        <strain evidence="1 2">DIV2402</strain>
    </source>
</reference>